<organism evidence="1 2">
    <name type="scientific">Pluteus cervinus</name>
    <dbReference type="NCBI Taxonomy" id="181527"/>
    <lineage>
        <taxon>Eukaryota</taxon>
        <taxon>Fungi</taxon>
        <taxon>Dikarya</taxon>
        <taxon>Basidiomycota</taxon>
        <taxon>Agaricomycotina</taxon>
        <taxon>Agaricomycetes</taxon>
        <taxon>Agaricomycetidae</taxon>
        <taxon>Agaricales</taxon>
        <taxon>Pluteineae</taxon>
        <taxon>Pluteaceae</taxon>
        <taxon>Pluteus</taxon>
    </lineage>
</organism>
<proteinExistence type="predicted"/>
<evidence type="ECO:0000313" key="1">
    <source>
        <dbReference type="EMBL" id="TFK75496.1"/>
    </source>
</evidence>
<gene>
    <name evidence="1" type="ORF">BDN72DRAFT_732362</name>
</gene>
<dbReference type="Proteomes" id="UP000308600">
    <property type="component" value="Unassembled WGS sequence"/>
</dbReference>
<sequence length="467" mass="52354">VAILVLFVLYIQINDSHIKSIPDRANALSPLRWTPESIKEQAEKFKSEEEKGLKRSIKDQLPPKTGRRYIVVGGSGFLGGWIVNQLLERGETPHHIRLVDLRPPLRKDLLTGPARQTQFIPADVSSLPSLLQAFSAPWPTNVSLDTEITIFHTAANIRFFERHLDVLPLSTGVNVDGTKNVIEASKRIGATVLVYTSSASVAIRRSQFFLWPWQKEPKHFVQIIDDKEEKDNPVLPRKHEEYFSNYAVSKIAAEKYVREADRSPTGSEKGLGLLRTGVLRPGNCIYGPRGDPLFGACLLRHINPTWHHQSIQSFLYVENCALAHLLYEARLLPSPKGSRDRNPDIGGQFFIIVDPGPTRTYGDVYMQLETLSGGETYFPVMSATGLLVVAYLVEWYYLIRLRPSLLTRTLTTLLPPLSAALMNLQPALFFLTSVHAIFDDSRARLPPSQGGLGYQGVWTTFEGICKT</sequence>
<dbReference type="EMBL" id="ML208262">
    <property type="protein sequence ID" value="TFK75496.1"/>
    <property type="molecule type" value="Genomic_DNA"/>
</dbReference>
<feature type="non-terminal residue" evidence="1">
    <location>
        <position position="467"/>
    </location>
</feature>
<reference evidence="1 2" key="1">
    <citation type="journal article" date="2019" name="Nat. Ecol. Evol.">
        <title>Megaphylogeny resolves global patterns of mushroom evolution.</title>
        <authorList>
            <person name="Varga T."/>
            <person name="Krizsan K."/>
            <person name="Foldi C."/>
            <person name="Dima B."/>
            <person name="Sanchez-Garcia M."/>
            <person name="Sanchez-Ramirez S."/>
            <person name="Szollosi G.J."/>
            <person name="Szarkandi J.G."/>
            <person name="Papp V."/>
            <person name="Albert L."/>
            <person name="Andreopoulos W."/>
            <person name="Angelini C."/>
            <person name="Antonin V."/>
            <person name="Barry K.W."/>
            <person name="Bougher N.L."/>
            <person name="Buchanan P."/>
            <person name="Buyck B."/>
            <person name="Bense V."/>
            <person name="Catcheside P."/>
            <person name="Chovatia M."/>
            <person name="Cooper J."/>
            <person name="Damon W."/>
            <person name="Desjardin D."/>
            <person name="Finy P."/>
            <person name="Geml J."/>
            <person name="Haridas S."/>
            <person name="Hughes K."/>
            <person name="Justo A."/>
            <person name="Karasinski D."/>
            <person name="Kautmanova I."/>
            <person name="Kiss B."/>
            <person name="Kocsube S."/>
            <person name="Kotiranta H."/>
            <person name="LaButti K.M."/>
            <person name="Lechner B.E."/>
            <person name="Liimatainen K."/>
            <person name="Lipzen A."/>
            <person name="Lukacs Z."/>
            <person name="Mihaltcheva S."/>
            <person name="Morgado L.N."/>
            <person name="Niskanen T."/>
            <person name="Noordeloos M.E."/>
            <person name="Ohm R.A."/>
            <person name="Ortiz-Santana B."/>
            <person name="Ovrebo C."/>
            <person name="Racz N."/>
            <person name="Riley R."/>
            <person name="Savchenko A."/>
            <person name="Shiryaev A."/>
            <person name="Soop K."/>
            <person name="Spirin V."/>
            <person name="Szebenyi C."/>
            <person name="Tomsovsky M."/>
            <person name="Tulloss R.E."/>
            <person name="Uehling J."/>
            <person name="Grigoriev I.V."/>
            <person name="Vagvolgyi C."/>
            <person name="Papp T."/>
            <person name="Martin F.M."/>
            <person name="Miettinen O."/>
            <person name="Hibbett D.S."/>
            <person name="Nagy L.G."/>
        </authorList>
    </citation>
    <scope>NUCLEOTIDE SEQUENCE [LARGE SCALE GENOMIC DNA]</scope>
    <source>
        <strain evidence="1 2">NL-1719</strain>
    </source>
</reference>
<accession>A0ACD3BCX4</accession>
<evidence type="ECO:0000313" key="2">
    <source>
        <dbReference type="Proteomes" id="UP000308600"/>
    </source>
</evidence>
<keyword evidence="2" id="KW-1185">Reference proteome</keyword>
<name>A0ACD3BCX4_9AGAR</name>
<feature type="non-terminal residue" evidence="1">
    <location>
        <position position="1"/>
    </location>
</feature>
<protein>
    <submittedName>
        <fullName evidence="1">NAD(P)-binding protein</fullName>
    </submittedName>
</protein>